<keyword evidence="3" id="KW-1185">Reference proteome</keyword>
<gene>
    <name evidence="2" type="ORF">PFLUV_G00150800</name>
</gene>
<protein>
    <submittedName>
        <fullName evidence="2">Uncharacterized protein</fullName>
    </submittedName>
</protein>
<feature type="region of interest" description="Disordered" evidence="1">
    <location>
        <begin position="74"/>
        <end position="107"/>
    </location>
</feature>
<organism evidence="2 3">
    <name type="scientific">Perca fluviatilis</name>
    <name type="common">European perch</name>
    <dbReference type="NCBI Taxonomy" id="8168"/>
    <lineage>
        <taxon>Eukaryota</taxon>
        <taxon>Metazoa</taxon>
        <taxon>Chordata</taxon>
        <taxon>Craniata</taxon>
        <taxon>Vertebrata</taxon>
        <taxon>Euteleostomi</taxon>
        <taxon>Actinopterygii</taxon>
        <taxon>Neopterygii</taxon>
        <taxon>Teleostei</taxon>
        <taxon>Neoteleostei</taxon>
        <taxon>Acanthomorphata</taxon>
        <taxon>Eupercaria</taxon>
        <taxon>Perciformes</taxon>
        <taxon>Percoidei</taxon>
        <taxon>Percidae</taxon>
        <taxon>Percinae</taxon>
        <taxon>Perca</taxon>
    </lineage>
</organism>
<sequence length="107" mass="11474">MSAALNLSRRVASPSAPLRWLVIHQPVACHSQLIIVEQRGQAPPADRHVVIVTGQSEGREVFVIPSNQLAVISRSPTGPVDPDCSSQPPREQPAAGRLFPTIHSVTS</sequence>
<dbReference type="AlphaFoldDB" id="A0A6A5EXL9"/>
<evidence type="ECO:0000313" key="3">
    <source>
        <dbReference type="Proteomes" id="UP000465112"/>
    </source>
</evidence>
<dbReference type="Proteomes" id="UP000465112">
    <property type="component" value="Chromosome 12"/>
</dbReference>
<dbReference type="EMBL" id="VHII01000012">
    <property type="protein sequence ID" value="KAF1383099.1"/>
    <property type="molecule type" value="Genomic_DNA"/>
</dbReference>
<evidence type="ECO:0000256" key="1">
    <source>
        <dbReference type="SAM" id="MobiDB-lite"/>
    </source>
</evidence>
<evidence type="ECO:0000313" key="2">
    <source>
        <dbReference type="EMBL" id="KAF1383099.1"/>
    </source>
</evidence>
<name>A0A6A5EXL9_PERFL</name>
<reference evidence="2 3" key="1">
    <citation type="submission" date="2019-06" db="EMBL/GenBank/DDBJ databases">
        <title>A chromosome-scale genome assembly of the European perch, Perca fluviatilis.</title>
        <authorList>
            <person name="Roques C."/>
            <person name="Zahm M."/>
            <person name="Cabau C."/>
            <person name="Klopp C."/>
            <person name="Bouchez O."/>
            <person name="Donnadieu C."/>
            <person name="Kuhl H."/>
            <person name="Gislard M."/>
            <person name="Guendouz S."/>
            <person name="Journot L."/>
            <person name="Haffray P."/>
            <person name="Bestin A."/>
            <person name="Morvezen R."/>
            <person name="Feron R."/>
            <person name="Wen M."/>
            <person name="Jouanno E."/>
            <person name="Herpin A."/>
            <person name="Schartl M."/>
            <person name="Postlethwait J."/>
            <person name="Schaerlinger B."/>
            <person name="Chardard D."/>
            <person name="Lecocq T."/>
            <person name="Poncet C."/>
            <person name="Jaffrelo L."/>
            <person name="Lampietro C."/>
            <person name="Guiguen Y."/>
        </authorList>
    </citation>
    <scope>NUCLEOTIDE SEQUENCE [LARGE SCALE GENOMIC DNA]</scope>
    <source>
        <tissue evidence="2">Blood</tissue>
    </source>
</reference>
<proteinExistence type="predicted"/>
<comment type="caution">
    <text evidence="2">The sequence shown here is derived from an EMBL/GenBank/DDBJ whole genome shotgun (WGS) entry which is preliminary data.</text>
</comment>
<accession>A0A6A5EXL9</accession>